<feature type="signal peptide" evidence="2">
    <location>
        <begin position="1"/>
        <end position="17"/>
    </location>
</feature>
<dbReference type="Proteomes" id="UP000629911">
    <property type="component" value="Unassembled WGS sequence"/>
</dbReference>
<protein>
    <submittedName>
        <fullName evidence="3">Uncharacterized protein</fullName>
    </submittedName>
</protein>
<comment type="caution">
    <text evidence="3">The sequence shown here is derived from an EMBL/GenBank/DDBJ whole genome shotgun (WGS) entry which is preliminary data.</text>
</comment>
<gene>
    <name evidence="3" type="ORF">GCM10010287_48130</name>
</gene>
<name>A0ABQ2U3Q7_9ACTN</name>
<dbReference type="EMBL" id="BMTZ01000017">
    <property type="protein sequence ID" value="GGT67903.1"/>
    <property type="molecule type" value="Genomic_DNA"/>
</dbReference>
<reference evidence="4" key="1">
    <citation type="journal article" date="2019" name="Int. J. Syst. Evol. Microbiol.">
        <title>The Global Catalogue of Microorganisms (GCM) 10K type strain sequencing project: providing services to taxonomists for standard genome sequencing and annotation.</title>
        <authorList>
            <consortium name="The Broad Institute Genomics Platform"/>
            <consortium name="The Broad Institute Genome Sequencing Center for Infectious Disease"/>
            <person name="Wu L."/>
            <person name="Ma J."/>
        </authorList>
    </citation>
    <scope>NUCLEOTIDE SEQUENCE [LARGE SCALE GENOMIC DNA]</scope>
    <source>
        <strain evidence="4">JCM 4422</strain>
    </source>
</reference>
<feature type="chain" id="PRO_5046575607" evidence="2">
    <location>
        <begin position="18"/>
        <end position="50"/>
    </location>
</feature>
<keyword evidence="2" id="KW-0732">Signal</keyword>
<proteinExistence type="predicted"/>
<evidence type="ECO:0000313" key="3">
    <source>
        <dbReference type="EMBL" id="GGT67903.1"/>
    </source>
</evidence>
<evidence type="ECO:0000313" key="4">
    <source>
        <dbReference type="Proteomes" id="UP000629911"/>
    </source>
</evidence>
<keyword evidence="4" id="KW-1185">Reference proteome</keyword>
<evidence type="ECO:0000256" key="2">
    <source>
        <dbReference type="SAM" id="SignalP"/>
    </source>
</evidence>
<evidence type="ECO:0000256" key="1">
    <source>
        <dbReference type="SAM" id="MobiDB-lite"/>
    </source>
</evidence>
<organism evidence="3 4">
    <name type="scientific">Streptomyces variabilis</name>
    <dbReference type="NCBI Taxonomy" id="67372"/>
    <lineage>
        <taxon>Bacteria</taxon>
        <taxon>Bacillati</taxon>
        <taxon>Actinomycetota</taxon>
        <taxon>Actinomycetes</taxon>
        <taxon>Kitasatosporales</taxon>
        <taxon>Streptomycetaceae</taxon>
        <taxon>Streptomyces</taxon>
        <taxon>Streptomyces griseoincarnatus group</taxon>
    </lineage>
</organism>
<feature type="region of interest" description="Disordered" evidence="1">
    <location>
        <begin position="31"/>
        <end position="50"/>
    </location>
</feature>
<sequence length="50" mass="4716">MPVARAAAAVAAFPAGAAPGAPALAGLAARGRPPVREATPHGTLPAHLPA</sequence>
<accession>A0ABQ2U3Q7</accession>